<dbReference type="AlphaFoldDB" id="A0A8S1FDH2"/>
<keyword evidence="2" id="KW-1185">Reference proteome</keyword>
<dbReference type="EMBL" id="CADEPM010000010">
    <property type="protein sequence ID" value="CAB3410472.1"/>
    <property type="molecule type" value="Genomic_DNA"/>
</dbReference>
<accession>A0A8S1FDH2</accession>
<comment type="caution">
    <text evidence="1">The sequence shown here is derived from an EMBL/GenBank/DDBJ whole genome shotgun (WGS) entry which is preliminary data.</text>
</comment>
<sequence>MLLENVFDKNFGEETRLDKSDALIAHLEEWHHRFPHRIDPTIDDGIHQNMKNEASSEYVDPIEQLFASLNLEPIEFERDTPIYISHHLVAAMRTSGAAVCRYHKKPALAAFIVTKTEAGAGFETILVKFTSENLFRSIWRLALKVENNKIKHGCQGLKLVRFFNRMRSCDHTNLNDEKALVKEIAGLPLLERQVQFHFALFTVTFDDSPHICSWHGQNIKCCVILNQRKISTCVTLPFCESCMQAETNQRGNLPGDIFPVLRSTYEAKNPKDLQDWWKLRQLAAV</sequence>
<evidence type="ECO:0000313" key="1">
    <source>
        <dbReference type="EMBL" id="CAB3410472.1"/>
    </source>
</evidence>
<protein>
    <submittedName>
        <fullName evidence="1">Uncharacterized protein</fullName>
    </submittedName>
</protein>
<organism evidence="1 2">
    <name type="scientific">Caenorhabditis bovis</name>
    <dbReference type="NCBI Taxonomy" id="2654633"/>
    <lineage>
        <taxon>Eukaryota</taxon>
        <taxon>Metazoa</taxon>
        <taxon>Ecdysozoa</taxon>
        <taxon>Nematoda</taxon>
        <taxon>Chromadorea</taxon>
        <taxon>Rhabditida</taxon>
        <taxon>Rhabditina</taxon>
        <taxon>Rhabditomorpha</taxon>
        <taxon>Rhabditoidea</taxon>
        <taxon>Rhabditidae</taxon>
        <taxon>Peloderinae</taxon>
        <taxon>Caenorhabditis</taxon>
    </lineage>
</organism>
<proteinExistence type="predicted"/>
<name>A0A8S1FDH2_9PELO</name>
<evidence type="ECO:0000313" key="2">
    <source>
        <dbReference type="Proteomes" id="UP000494206"/>
    </source>
</evidence>
<dbReference type="Proteomes" id="UP000494206">
    <property type="component" value="Unassembled WGS sequence"/>
</dbReference>
<reference evidence="1 2" key="1">
    <citation type="submission" date="2020-04" db="EMBL/GenBank/DDBJ databases">
        <authorList>
            <person name="Laetsch R D."/>
            <person name="Stevens L."/>
            <person name="Kumar S."/>
            <person name="Blaxter L. M."/>
        </authorList>
    </citation>
    <scope>NUCLEOTIDE SEQUENCE [LARGE SCALE GENOMIC DNA]</scope>
</reference>
<gene>
    <name evidence="1" type="ORF">CBOVIS_LOCUS11995</name>
</gene>